<evidence type="ECO:0000313" key="2">
    <source>
        <dbReference type="EMBL" id="QSX73762.1"/>
    </source>
</evidence>
<accession>A0ABX7R6L0</accession>
<protein>
    <submittedName>
        <fullName evidence="2">Uncharacterized protein</fullName>
    </submittedName>
</protein>
<dbReference type="RefSeq" id="WP_200607063.1">
    <property type="nucleotide sequence ID" value="NZ_CP071517.1"/>
</dbReference>
<dbReference type="Proteomes" id="UP000663400">
    <property type="component" value="Chromosome"/>
</dbReference>
<sequence>MNIYTGLLFQHGYIQNPELALSLAQDGDEAQATPKGLAAPRDGSQHQQGRGASRRSTSRLGALAVLLNELMLPR</sequence>
<dbReference type="EMBL" id="CP071517">
    <property type="protein sequence ID" value="QSX73762.1"/>
    <property type="molecule type" value="Genomic_DNA"/>
</dbReference>
<evidence type="ECO:0000313" key="3">
    <source>
        <dbReference type="Proteomes" id="UP000663400"/>
    </source>
</evidence>
<proteinExistence type="predicted"/>
<evidence type="ECO:0000256" key="1">
    <source>
        <dbReference type="SAM" id="MobiDB-lite"/>
    </source>
</evidence>
<gene>
    <name evidence="2" type="ORF">HIV01_010985</name>
</gene>
<reference evidence="2 3" key="1">
    <citation type="submission" date="2021-02" db="EMBL/GenBank/DDBJ databases">
        <title>Lysobacter arenosi sp. nov., isolated from soil of gangwondo yeongwol, south Korea.</title>
        <authorList>
            <person name="Kim K.R."/>
            <person name="Kim K.H."/>
            <person name="Jeon C.O."/>
        </authorList>
    </citation>
    <scope>NUCLEOTIDE SEQUENCE [LARGE SCALE GENOMIC DNA]</scope>
    <source>
        <strain evidence="2 3">R7</strain>
    </source>
</reference>
<feature type="region of interest" description="Disordered" evidence="1">
    <location>
        <begin position="25"/>
        <end position="57"/>
    </location>
</feature>
<keyword evidence="3" id="KW-1185">Reference proteome</keyword>
<organism evidence="2 3">
    <name type="scientific">Lysobacter arenosi</name>
    <dbReference type="NCBI Taxonomy" id="2795387"/>
    <lineage>
        <taxon>Bacteria</taxon>
        <taxon>Pseudomonadati</taxon>
        <taxon>Pseudomonadota</taxon>
        <taxon>Gammaproteobacteria</taxon>
        <taxon>Lysobacterales</taxon>
        <taxon>Lysobacteraceae</taxon>
        <taxon>Lysobacter</taxon>
    </lineage>
</organism>
<name>A0ABX7R6L0_9GAMM</name>